<evidence type="ECO:0000256" key="3">
    <source>
        <dbReference type="ARBA" id="ARBA00022692"/>
    </source>
</evidence>
<evidence type="ECO:0000313" key="10">
    <source>
        <dbReference type="EMBL" id="SLN16524.1"/>
    </source>
</evidence>
<evidence type="ECO:0000256" key="7">
    <source>
        <dbReference type="SAM" id="Phobius"/>
    </source>
</evidence>
<keyword evidence="2" id="KW-1003">Cell membrane</keyword>
<dbReference type="Pfam" id="PF12704">
    <property type="entry name" value="MacB_PCD"/>
    <property type="match status" value="1"/>
</dbReference>
<keyword evidence="3 7" id="KW-0812">Transmembrane</keyword>
<feature type="compositionally biased region" description="Basic and acidic residues" evidence="6">
    <location>
        <begin position="239"/>
        <end position="282"/>
    </location>
</feature>
<feature type="transmembrane region" description="Helical" evidence="7">
    <location>
        <begin position="413"/>
        <end position="434"/>
    </location>
</feature>
<dbReference type="PANTHER" id="PTHR43738:SF2">
    <property type="entry name" value="ABC TRANSPORTER PERMEASE"/>
    <property type="match status" value="1"/>
</dbReference>
<protein>
    <submittedName>
        <fullName evidence="10">FtsX-like permease family protein</fullName>
    </submittedName>
</protein>
<evidence type="ECO:0000259" key="9">
    <source>
        <dbReference type="Pfam" id="PF12704"/>
    </source>
</evidence>
<dbReference type="EMBL" id="FWFQ01000002">
    <property type="protein sequence ID" value="SLN16524.1"/>
    <property type="molecule type" value="Genomic_DNA"/>
</dbReference>
<comment type="subcellular location">
    <subcellularLocation>
        <location evidence="1">Cell membrane</location>
        <topology evidence="1">Multi-pass membrane protein</topology>
    </subcellularLocation>
</comment>
<feature type="transmembrane region" description="Helical" evidence="7">
    <location>
        <begin position="465"/>
        <end position="484"/>
    </location>
</feature>
<feature type="transmembrane region" description="Helical" evidence="7">
    <location>
        <begin position="505"/>
        <end position="524"/>
    </location>
</feature>
<feature type="domain" description="MacB-like periplasmic core" evidence="9">
    <location>
        <begin position="17"/>
        <end position="207"/>
    </location>
</feature>
<keyword evidence="4 7" id="KW-1133">Transmembrane helix</keyword>
<organism evidence="10 11">
    <name type="scientific">Pseudoruegeria aquimaris</name>
    <dbReference type="NCBI Taxonomy" id="393663"/>
    <lineage>
        <taxon>Bacteria</taxon>
        <taxon>Pseudomonadati</taxon>
        <taxon>Pseudomonadota</taxon>
        <taxon>Alphaproteobacteria</taxon>
        <taxon>Rhodobacterales</taxon>
        <taxon>Roseobacteraceae</taxon>
        <taxon>Pseudoruegeria</taxon>
    </lineage>
</organism>
<accession>A0A1Y5RG94</accession>
<feature type="compositionally biased region" description="Basic and acidic residues" evidence="6">
    <location>
        <begin position="291"/>
        <end position="354"/>
    </location>
</feature>
<gene>
    <name evidence="10" type="ORF">PSA7680_00460</name>
</gene>
<dbReference type="InterPro" id="IPR025857">
    <property type="entry name" value="MacB_PCD"/>
</dbReference>
<dbReference type="Pfam" id="PF02687">
    <property type="entry name" value="FtsX"/>
    <property type="match status" value="1"/>
</dbReference>
<dbReference type="PANTHER" id="PTHR43738">
    <property type="entry name" value="ABC TRANSPORTER, MEMBRANE PROTEIN"/>
    <property type="match status" value="1"/>
</dbReference>
<dbReference type="Proteomes" id="UP000193409">
    <property type="component" value="Unassembled WGS sequence"/>
</dbReference>
<evidence type="ECO:0000256" key="5">
    <source>
        <dbReference type="ARBA" id="ARBA00023136"/>
    </source>
</evidence>
<proteinExistence type="predicted"/>
<evidence type="ECO:0000259" key="8">
    <source>
        <dbReference type="Pfam" id="PF02687"/>
    </source>
</evidence>
<keyword evidence="5 7" id="KW-0472">Membrane</keyword>
<dbReference type="InterPro" id="IPR051125">
    <property type="entry name" value="ABC-4/HrtB_transporter"/>
</dbReference>
<dbReference type="InterPro" id="IPR003838">
    <property type="entry name" value="ABC3_permease_C"/>
</dbReference>
<evidence type="ECO:0000256" key="4">
    <source>
        <dbReference type="ARBA" id="ARBA00022989"/>
    </source>
</evidence>
<dbReference type="RefSeq" id="WP_085867032.1">
    <property type="nucleotide sequence ID" value="NZ_FWFQ01000002.1"/>
</dbReference>
<sequence length="539" mass="57133">MIALAYRSLLNRRFTLLLTVLAIALSVALLLGIERLRQQARDGFTNAVSGTDLIIAARGNDLQILLATVFGIGSTSNTLDWEAFEAIHTMPEVAWAVPISQGDNHKGHPVIGTEAAYFDHFRYGNRQPLRMAQGTVFDAPDEAVVGADVAAQLGYGLGTVIVNAHGAGDVSFDVHDDAPFTITGILAATGTPVDRMVFVPLEGFDRIHEGYGAVPEAADPFAEAAPRAPASDLGAPAKEGQDHAEAEHDAHAHGETGHAEEHAHEDHAEDDHDHADHAETSNDSHANGETGHAEDHAHADHAEDDHDHADHAEAEQEAHAHGETGHADEHAHEGHSEAEHADAEHSDEAHHHHDHEPGAVNAAFVGLTSPTAVLSVQRRINEYAGAPLTAVMPAVSLQGLWQITGVAEDTLRLMSWAVVAAGLIGLVVMLAATLEGRRREFAILRAVGATPGMIMRLILGEALLITTLGICAGILLLYALQAVAAPMLAQQFGLRMGWAFSGRELALVAAVLGAALIASLPPAWRTYRATLADGLTPRL</sequence>
<dbReference type="GO" id="GO:0005886">
    <property type="term" value="C:plasma membrane"/>
    <property type="evidence" value="ECO:0007669"/>
    <property type="project" value="UniProtKB-SubCell"/>
</dbReference>
<dbReference type="AlphaFoldDB" id="A0A1Y5RG94"/>
<evidence type="ECO:0000256" key="6">
    <source>
        <dbReference type="SAM" id="MobiDB-lite"/>
    </source>
</evidence>
<evidence type="ECO:0000256" key="2">
    <source>
        <dbReference type="ARBA" id="ARBA00022475"/>
    </source>
</evidence>
<evidence type="ECO:0000313" key="11">
    <source>
        <dbReference type="Proteomes" id="UP000193409"/>
    </source>
</evidence>
<evidence type="ECO:0000256" key="1">
    <source>
        <dbReference type="ARBA" id="ARBA00004651"/>
    </source>
</evidence>
<feature type="transmembrane region" description="Helical" evidence="7">
    <location>
        <begin position="14"/>
        <end position="33"/>
    </location>
</feature>
<feature type="region of interest" description="Disordered" evidence="6">
    <location>
        <begin position="223"/>
        <end position="354"/>
    </location>
</feature>
<feature type="domain" description="ABC3 transporter permease C-terminal" evidence="8">
    <location>
        <begin position="413"/>
        <end position="529"/>
    </location>
</feature>
<name>A0A1Y5RG94_9RHOB</name>
<keyword evidence="11" id="KW-1185">Reference proteome</keyword>
<reference evidence="10 11" key="1">
    <citation type="submission" date="2017-03" db="EMBL/GenBank/DDBJ databases">
        <authorList>
            <person name="Afonso C.L."/>
            <person name="Miller P.J."/>
            <person name="Scott M.A."/>
            <person name="Spackman E."/>
            <person name="Goraichik I."/>
            <person name="Dimitrov K.M."/>
            <person name="Suarez D.L."/>
            <person name="Swayne D.E."/>
        </authorList>
    </citation>
    <scope>NUCLEOTIDE SEQUENCE [LARGE SCALE GENOMIC DNA]</scope>
    <source>
        <strain evidence="10 11">CECT 7680</strain>
    </source>
</reference>